<proteinExistence type="inferred from homology"/>
<dbReference type="Proteomes" id="UP000827986">
    <property type="component" value="Unassembled WGS sequence"/>
</dbReference>
<dbReference type="OrthoDB" id="6132182at2759"/>
<comment type="similarity">
    <text evidence="11">Belongs to the type VI collagen family.</text>
</comment>
<dbReference type="CDD" id="cd01472">
    <property type="entry name" value="vWA_collagen"/>
    <property type="match status" value="3"/>
</dbReference>
<keyword evidence="7" id="KW-0176">Collagen</keyword>
<evidence type="ECO:0000313" key="15">
    <source>
        <dbReference type="EMBL" id="KAH1176795.1"/>
    </source>
</evidence>
<dbReference type="GO" id="GO:0005589">
    <property type="term" value="C:collagen type VI trimer"/>
    <property type="evidence" value="ECO:0007669"/>
    <property type="project" value="UniProtKB-ARBA"/>
</dbReference>
<evidence type="ECO:0000256" key="9">
    <source>
        <dbReference type="ARBA" id="ARBA00023278"/>
    </source>
</evidence>
<name>A0A9D3XD12_9SAUR</name>
<feature type="domain" description="VWFA" evidence="14">
    <location>
        <begin position="1982"/>
        <end position="2176"/>
    </location>
</feature>
<evidence type="ECO:0000256" key="3">
    <source>
        <dbReference type="ARBA" id="ARBA00022530"/>
    </source>
</evidence>
<feature type="compositionally biased region" description="Low complexity" evidence="12">
    <location>
        <begin position="1532"/>
        <end position="1565"/>
    </location>
</feature>
<comment type="subcellular location">
    <subcellularLocation>
        <location evidence="1">Secreted</location>
        <location evidence="1">Extracellular space</location>
        <location evidence="1">Extracellular matrix</location>
    </subcellularLocation>
</comment>
<evidence type="ECO:0000256" key="11">
    <source>
        <dbReference type="ARBA" id="ARBA00044000"/>
    </source>
</evidence>
<evidence type="ECO:0000256" key="12">
    <source>
        <dbReference type="SAM" id="MobiDB-lite"/>
    </source>
</evidence>
<keyword evidence="5" id="KW-0677">Repeat</keyword>
<dbReference type="InterPro" id="IPR036465">
    <property type="entry name" value="vWFA_dom_sf"/>
</dbReference>
<dbReference type="FunFam" id="3.40.50.410:FF:000044">
    <property type="entry name" value="Collagen type VI alpha 6 chain"/>
    <property type="match status" value="1"/>
</dbReference>
<dbReference type="FunFam" id="3.40.50.410:FF:000016">
    <property type="entry name" value="Collagen type VI alpha 3 chain"/>
    <property type="match status" value="1"/>
</dbReference>
<evidence type="ECO:0000313" key="16">
    <source>
        <dbReference type="Proteomes" id="UP000827986"/>
    </source>
</evidence>
<evidence type="ECO:0000256" key="7">
    <source>
        <dbReference type="ARBA" id="ARBA00023119"/>
    </source>
</evidence>
<accession>A0A9D3XD12</accession>
<keyword evidence="3" id="KW-0272">Extracellular matrix</keyword>
<feature type="compositionally biased region" description="Low complexity" evidence="12">
    <location>
        <begin position="1719"/>
        <end position="1729"/>
    </location>
</feature>
<dbReference type="Pfam" id="PF00092">
    <property type="entry name" value="VWA"/>
    <property type="match status" value="8"/>
</dbReference>
<dbReference type="SMART" id="SM00327">
    <property type="entry name" value="VWA"/>
    <property type="match status" value="9"/>
</dbReference>
<comment type="function">
    <text evidence="10">Collagen VI acts as a cell-binding protein.</text>
</comment>
<dbReference type="InterPro" id="IPR050525">
    <property type="entry name" value="ECM_Assembly_Org"/>
</dbReference>
<evidence type="ECO:0000259" key="14">
    <source>
        <dbReference type="PROSITE" id="PS50234"/>
    </source>
</evidence>
<evidence type="ECO:0000256" key="2">
    <source>
        <dbReference type="ARBA" id="ARBA00022525"/>
    </source>
</evidence>
<dbReference type="Gene3D" id="3.40.50.410">
    <property type="entry name" value="von Willebrand factor, type A domain"/>
    <property type="match status" value="9"/>
</dbReference>
<comment type="caution">
    <text evidence="15">The sequence shown here is derived from an EMBL/GenBank/DDBJ whole genome shotgun (WGS) entry which is preliminary data.</text>
</comment>
<evidence type="ECO:0000256" key="13">
    <source>
        <dbReference type="SAM" id="SignalP"/>
    </source>
</evidence>
<evidence type="ECO:0000256" key="6">
    <source>
        <dbReference type="ARBA" id="ARBA00022889"/>
    </source>
</evidence>
<dbReference type="SUPFAM" id="SSF53300">
    <property type="entry name" value="vWA-like"/>
    <property type="match status" value="9"/>
</dbReference>
<feature type="domain" description="VWFA" evidence="14">
    <location>
        <begin position="1018"/>
        <end position="1193"/>
    </location>
</feature>
<feature type="compositionally biased region" description="Gly residues" evidence="12">
    <location>
        <begin position="1668"/>
        <end position="1688"/>
    </location>
</feature>
<feature type="domain" description="VWFA" evidence="14">
    <location>
        <begin position="1205"/>
        <end position="1395"/>
    </location>
</feature>
<protein>
    <recommendedName>
        <fullName evidence="14">VWFA domain-containing protein</fullName>
    </recommendedName>
</protein>
<sequence length="2292" mass="251937">MLKVKSELKLGTFIHNMKMLLTLFLFLIGSQTSVTQTPAPTSADIVLLVDSSNSLGNKTFPFMKSFIIKMISHLTATPNQYRIALAQYSDDLHVEFQLDTYKAKNPMLNHVKKNVVFKGGSVKTGNALRKVHKTYFKGPTSGRDKERILVVLTSGESKDAVGEPARILKSDGVKIIALGIQDVSPQELQSMATPQFSYTFRTVRDLSMSSQNMTKIIEDVIQTDINDIIPTVKTTSVPGREVCKSDSVADVVFIVDEGVSKPKSEDIKNFLQDTVSFLDVKKNCTKIGLVTYSSEPHVLALLSEETNKTAILQKIQGFSPREGKANTGAAIKATRKNIFSVKYGSRKAQGIEQIAILVTHRPSEDNVSEAARDLRRAGVTVFTIGIENANNAQLTQIASYPPQLYVTKLTEFSDLPKQARTLQKKLLNQIQDKQYVQSERRKLLKTGCVDTEEADIYVLIDGSTSIHPVDFGDIKNFLKEVIKMFNIGRDKVRFGAVQFSHNRRLEFELDEYSKRDDLEMAIDNIRQIYGNTYIGEALTFMQPRLKKAREQRAGRVPCHLIVLTDGESHDSVKEPAERLRSEMVNIYAIGVKDANKAQLLEIAGSKSRTFFVQEFDSLKNIKNEIVQGICSGEACKEMTADIMFLVDSSGSIGQENFLKMKNFMRELVNKSDISADRVQVGVVQFSGTNKEEFQLDQYSSKTDIFSAIDGMSLIGENTLTGSALIFVADYFKPPKGARPAVKKFLILITDGEAQDEVKSPAIALRDQGVVIYSVGVFNANKPQLEEISGKPELVFYVEEFAILKHIEDEIIFGICRPHEECKRIERLDVVFVIDGSGSISTEQYQTMKEFMIALVKKSDVAPDRVQFGAVKYSDEPETFFYLNMYTTKSKIVEAIQNDRSKGGSTYTAKAIGYSEALFAQEHGGRKSKGVPQILIVITDGESHDAAQLGDTAKRLRDNGIIIYAVGIEGAKPDELLAMAGSEDKYYYVDTFEGLKNTSIAISEKICDDSKPECEIQADLVFLIDGSNSIDQTNFTRMKDFLKDLLDQIDYDQNVQIGIAQYSDRYQREFSLGAFQSKSELNIQIQKIKQMTGTSTLIGNALKKVKEFFAPARTRRVTRNVQPVLLVVTDGESHDDVAAPAEDLRKEGVHTYAIGVGKIDHSQLMQIAGIPERKYTVNDFKELKIIKKRLVGDLCKPDIPTTCFVDIVMGFDISLQKREDHLFQGQSQLETYLPAILKALTSLSSLSCNVGTKTQSSVAVYLNNTITPWSSKFQFDSEKILSSLRNIQIDKPSHLNGNFLDSLWKTFPSKADDQNRRKVLLVFSDGLDEDVEELEQKSEELRKKGLDALITVALEGASKIDELQYIEFGKGFEYMTRLTIGMRNIAKALSKYVTNVAERTCCAVFCKCIGEEGGIGRRGKKGNEGPKGINGSRGHLGEEGEPGSRGQPGPMGEQGNKGCDGSKGPKGYQGMRGEKGDDGDNGIDGINGEQGSLGYPGKMGEKGDPGYMGSPGPRGLPGERGEKGLRGDRGDPGLDNDIAGSKGSKGEQGSQGERGPMGLPGSPGSSRTTGAKGRRGTPGRQGEEGAPGSKGFSGEPGFPGSQGQRGIGGVKGERGSEGSKGLQGELGTAGPKGSPGSPGMRGNKGEYGDPGETGQRGPPGQRGMQGDDGAAGYGGPGKKGAKGQGGFTGDIGRKGETGDSGPPGELGPKGIRGKMGTAGPFGPKGFPGDKGFPGHRGAKGTMGLHPFPPCEVIDYVRRHSPCWQEKPECPVYPTELVFALDISQDVTSQLFERMREIVISVVNATKIKDSNCPVGARVAVVSYNSNTHYLIRFSEFYSKNQLLNKLKNLAYERSSSERDIARAMRFVARNVFKRTHQGPNVRKVAVFFSNGPSSDEFSINTAVLEYTAFDIVPVVIAFNDVPLLGRAFAMDDTGFFQIININQEDDYEPYLETFRRCNLCYDKCKPDEFCERRRYRSPPAYVDAAFLLDSSQKSSGAEFQNVKNFLSRVLDNFDISSEPQTSSTGDRVAVVSHAPPGFKLRPGRSPVKKEFDFVTYSSSQLMKGHIQESVRQLNGAAALGHAIQWTIDNVFLTAPHSRQHKAIFVISAGETSHWDKDILKKASLRAKCQGYALFVISLGHVYNNTELEDLASIPLEHHLIQLGRVHKPELEYVVRFIKPFVHLLRRASNKYPPVELRRICTRARSPKPEYVLRGQPHVSIIDEDWSGADAIADAEYAVSGQSTLMFQDDVSDGPLNTNGFASSTHQSLVTTDIMETAAKTHGREDNVAGTKAF</sequence>
<dbReference type="EMBL" id="JAHDVG010000474">
    <property type="protein sequence ID" value="KAH1176795.1"/>
    <property type="molecule type" value="Genomic_DNA"/>
</dbReference>
<evidence type="ECO:0000256" key="1">
    <source>
        <dbReference type="ARBA" id="ARBA00004498"/>
    </source>
</evidence>
<feature type="domain" description="VWFA" evidence="14">
    <location>
        <begin position="250"/>
        <end position="430"/>
    </location>
</feature>
<feature type="chain" id="PRO_5038952965" description="VWFA domain-containing protein" evidence="13">
    <location>
        <begin position="36"/>
        <end position="2292"/>
    </location>
</feature>
<keyword evidence="4 13" id="KW-0732">Signal</keyword>
<gene>
    <name evidence="15" type="ORF">KIL84_010497</name>
</gene>
<dbReference type="InterPro" id="IPR002035">
    <property type="entry name" value="VWF_A"/>
</dbReference>
<keyword evidence="9" id="KW-0379">Hydroxylation</keyword>
<feature type="compositionally biased region" description="Low complexity" evidence="12">
    <location>
        <begin position="1654"/>
        <end position="1667"/>
    </location>
</feature>
<dbReference type="FunFam" id="3.40.50.410:FF:000021">
    <property type="entry name" value="Collagen, type VI, alpha 3"/>
    <property type="match status" value="1"/>
</dbReference>
<dbReference type="FunFam" id="3.40.50.410:FF:000003">
    <property type="entry name" value="Collagen type VI alpha 3 chain"/>
    <property type="match status" value="2"/>
</dbReference>
<dbReference type="FunFam" id="3.40.50.410:FF:000004">
    <property type="entry name" value="collagen alpha-6(VI) chain"/>
    <property type="match status" value="3"/>
</dbReference>
<dbReference type="CDD" id="cd01450">
    <property type="entry name" value="vWFA_subfamily_ECM"/>
    <property type="match status" value="4"/>
</dbReference>
<feature type="domain" description="VWFA" evidence="14">
    <location>
        <begin position="641"/>
        <end position="810"/>
    </location>
</feature>
<dbReference type="PANTHER" id="PTHR24020:SF86">
    <property type="entry name" value="COLLAGEN, TYPE VI, ALPHA 4"/>
    <property type="match status" value="1"/>
</dbReference>
<evidence type="ECO:0000256" key="10">
    <source>
        <dbReference type="ARBA" id="ARBA00043858"/>
    </source>
</evidence>
<keyword evidence="6" id="KW-0130">Cell adhesion</keyword>
<feature type="signal peptide" evidence="13">
    <location>
        <begin position="1"/>
        <end position="35"/>
    </location>
</feature>
<dbReference type="PANTHER" id="PTHR24020">
    <property type="entry name" value="COLLAGEN ALPHA"/>
    <property type="match status" value="1"/>
</dbReference>
<evidence type="ECO:0000256" key="5">
    <source>
        <dbReference type="ARBA" id="ARBA00022737"/>
    </source>
</evidence>
<feature type="domain" description="VWFA" evidence="14">
    <location>
        <begin position="455"/>
        <end position="625"/>
    </location>
</feature>
<feature type="domain" description="VWFA" evidence="14">
    <location>
        <begin position="828"/>
        <end position="1005"/>
    </location>
</feature>
<organism evidence="15 16">
    <name type="scientific">Mauremys mutica</name>
    <name type="common">yellowpond turtle</name>
    <dbReference type="NCBI Taxonomy" id="74926"/>
    <lineage>
        <taxon>Eukaryota</taxon>
        <taxon>Metazoa</taxon>
        <taxon>Chordata</taxon>
        <taxon>Craniata</taxon>
        <taxon>Vertebrata</taxon>
        <taxon>Euteleostomi</taxon>
        <taxon>Archelosauria</taxon>
        <taxon>Testudinata</taxon>
        <taxon>Testudines</taxon>
        <taxon>Cryptodira</taxon>
        <taxon>Durocryptodira</taxon>
        <taxon>Testudinoidea</taxon>
        <taxon>Geoemydidae</taxon>
        <taxon>Geoemydinae</taxon>
        <taxon>Mauremys</taxon>
    </lineage>
</organism>
<feature type="domain" description="VWFA" evidence="14">
    <location>
        <begin position="44"/>
        <end position="220"/>
    </location>
</feature>
<dbReference type="PRINTS" id="PR00453">
    <property type="entry name" value="VWFADOMAIN"/>
</dbReference>
<keyword evidence="16" id="KW-1185">Reference proteome</keyword>
<keyword evidence="8" id="KW-0325">Glycoprotein</keyword>
<feature type="region of interest" description="Disordered" evidence="12">
    <location>
        <begin position="1415"/>
        <end position="1737"/>
    </location>
</feature>
<evidence type="ECO:0000256" key="4">
    <source>
        <dbReference type="ARBA" id="ARBA00022729"/>
    </source>
</evidence>
<feature type="compositionally biased region" description="Basic and acidic residues" evidence="12">
    <location>
        <begin position="1516"/>
        <end position="1531"/>
    </location>
</feature>
<dbReference type="InterPro" id="IPR008160">
    <property type="entry name" value="Collagen"/>
</dbReference>
<keyword evidence="2" id="KW-0964">Secreted</keyword>
<dbReference type="PROSITE" id="PS50234">
    <property type="entry name" value="VWFA"/>
    <property type="match status" value="9"/>
</dbReference>
<reference evidence="15" key="1">
    <citation type="submission" date="2021-09" db="EMBL/GenBank/DDBJ databases">
        <title>The genome of Mauremys mutica provides insights into the evolution of semi-aquatic lifestyle.</title>
        <authorList>
            <person name="Gong S."/>
            <person name="Gao Y."/>
        </authorList>
    </citation>
    <scope>NUCLEOTIDE SEQUENCE</scope>
    <source>
        <strain evidence="15">MM-2020</strain>
        <tissue evidence="15">Muscle</tissue>
    </source>
</reference>
<dbReference type="Pfam" id="PF01391">
    <property type="entry name" value="Collagen"/>
    <property type="match status" value="2"/>
</dbReference>
<dbReference type="GO" id="GO:0007155">
    <property type="term" value="P:cell adhesion"/>
    <property type="evidence" value="ECO:0007669"/>
    <property type="project" value="UniProtKB-KW"/>
</dbReference>
<feature type="domain" description="VWFA" evidence="14">
    <location>
        <begin position="1774"/>
        <end position="1919"/>
    </location>
</feature>
<evidence type="ECO:0000256" key="8">
    <source>
        <dbReference type="ARBA" id="ARBA00023180"/>
    </source>
</evidence>